<feature type="region of interest" description="Disordered" evidence="1">
    <location>
        <begin position="1"/>
        <end position="29"/>
    </location>
</feature>
<evidence type="ECO:0000313" key="2">
    <source>
        <dbReference type="EMBL" id="KAL0957739.1"/>
    </source>
</evidence>
<keyword evidence="3" id="KW-1185">Reference proteome</keyword>
<feature type="compositionally biased region" description="Polar residues" evidence="1">
    <location>
        <begin position="17"/>
        <end position="26"/>
    </location>
</feature>
<comment type="caution">
    <text evidence="2">The sequence shown here is derived from an EMBL/GenBank/DDBJ whole genome shotgun (WGS) entry which is preliminary data.</text>
</comment>
<organism evidence="2 3">
    <name type="scientific">Hohenbuehelia grisea</name>
    <dbReference type="NCBI Taxonomy" id="104357"/>
    <lineage>
        <taxon>Eukaryota</taxon>
        <taxon>Fungi</taxon>
        <taxon>Dikarya</taxon>
        <taxon>Basidiomycota</taxon>
        <taxon>Agaricomycotina</taxon>
        <taxon>Agaricomycetes</taxon>
        <taxon>Agaricomycetidae</taxon>
        <taxon>Agaricales</taxon>
        <taxon>Pleurotineae</taxon>
        <taxon>Pleurotaceae</taxon>
        <taxon>Hohenbuehelia</taxon>
    </lineage>
</organism>
<gene>
    <name evidence="2" type="ORF">HGRIS_001517</name>
</gene>
<protein>
    <submittedName>
        <fullName evidence="2">Uncharacterized protein</fullName>
    </submittedName>
</protein>
<accession>A0ABR3JPK5</accession>
<dbReference type="EMBL" id="JASNQZ010000005">
    <property type="protein sequence ID" value="KAL0957739.1"/>
    <property type="molecule type" value="Genomic_DNA"/>
</dbReference>
<evidence type="ECO:0000256" key="1">
    <source>
        <dbReference type="SAM" id="MobiDB-lite"/>
    </source>
</evidence>
<sequence length="132" mass="14550">MTTHALHQAMDDENGTPPLSSSTSFSDGVAGGRSTVTIGNGHIRVTRNGMSSRSLSLTIQSLGSICVYSPRCFHLRLALWFHPVASSRFFVEFIIAHQVEPLAKSLQIRLYNSLEMDLNGLRLENFNEGRAT</sequence>
<reference evidence="3" key="1">
    <citation type="submission" date="2024-06" db="EMBL/GenBank/DDBJ databases">
        <title>Multi-omics analyses provide insights into the biosynthesis of the anticancer antibiotic pleurotin in Hohenbuehelia grisea.</title>
        <authorList>
            <person name="Weaver J.A."/>
            <person name="Alberti F."/>
        </authorList>
    </citation>
    <scope>NUCLEOTIDE SEQUENCE [LARGE SCALE GENOMIC DNA]</scope>
    <source>
        <strain evidence="3">T-177</strain>
    </source>
</reference>
<proteinExistence type="predicted"/>
<evidence type="ECO:0000313" key="3">
    <source>
        <dbReference type="Proteomes" id="UP001556367"/>
    </source>
</evidence>
<name>A0ABR3JPK5_9AGAR</name>
<dbReference type="Proteomes" id="UP001556367">
    <property type="component" value="Unassembled WGS sequence"/>
</dbReference>